<name>A0A815U653_9BILA</name>
<dbReference type="Proteomes" id="UP000663855">
    <property type="component" value="Unassembled WGS sequence"/>
</dbReference>
<gene>
    <name evidence="2" type="ORF">CJN711_LOCUS27855</name>
    <name evidence="4" type="ORF">GIL414_LOCUS55807</name>
    <name evidence="3" type="ORF">KQP761_LOCUS33999</name>
</gene>
<proteinExistence type="predicted"/>
<dbReference type="OrthoDB" id="10014894at2759"/>
<accession>A0A815U653</accession>
<sequence length="253" mass="29830">MHSTIARFLLCGYWANIVYIIGMIGYLIIDTISYMHISFNSTISSIIYMILAIVFVIDAILYTMDWYMYAVKLRKYQDQPIHYRSEFVACIFQNLGSIFYLIGAILAFEKIQVVEKKVLFNLFGIISLLLESILTLLGWIIVFRRRSSKTSKNSCNFQNVYIWAHALNIIGNLIYLCATILAYYFYRTEKIINSSHVLLLQICGDFVYLFDAYIYHECWEQDKQELYTITENQSLNKFYLEKTDHQNKSNENR</sequence>
<evidence type="ECO:0008006" key="6">
    <source>
        <dbReference type="Google" id="ProtNLM"/>
    </source>
</evidence>
<keyword evidence="1" id="KW-0812">Transmembrane</keyword>
<feature type="transmembrane region" description="Helical" evidence="1">
    <location>
        <begin position="162"/>
        <end position="186"/>
    </location>
</feature>
<evidence type="ECO:0000313" key="3">
    <source>
        <dbReference type="EMBL" id="CAF1669709.1"/>
    </source>
</evidence>
<keyword evidence="1" id="KW-0472">Membrane</keyword>
<protein>
    <recommendedName>
        <fullName evidence="6">Transmembrane protein</fullName>
    </recommendedName>
</protein>
<dbReference type="Proteomes" id="UP000681720">
    <property type="component" value="Unassembled WGS sequence"/>
</dbReference>
<keyword evidence="1" id="KW-1133">Transmembrane helix</keyword>
<evidence type="ECO:0000313" key="4">
    <source>
        <dbReference type="EMBL" id="CAF4977375.1"/>
    </source>
</evidence>
<reference evidence="2" key="1">
    <citation type="submission" date="2021-02" db="EMBL/GenBank/DDBJ databases">
        <authorList>
            <person name="Nowell W R."/>
        </authorList>
    </citation>
    <scope>NUCLEOTIDE SEQUENCE</scope>
</reference>
<evidence type="ECO:0000313" key="5">
    <source>
        <dbReference type="Proteomes" id="UP000663855"/>
    </source>
</evidence>
<comment type="caution">
    <text evidence="2">The sequence shown here is derived from an EMBL/GenBank/DDBJ whole genome shotgun (WGS) entry which is preliminary data.</text>
</comment>
<dbReference type="EMBL" id="CAJNOW010018959">
    <property type="protein sequence ID" value="CAF1669709.1"/>
    <property type="molecule type" value="Genomic_DNA"/>
</dbReference>
<evidence type="ECO:0000313" key="2">
    <source>
        <dbReference type="EMBL" id="CAF1511579.1"/>
    </source>
</evidence>
<dbReference type="EMBL" id="CAJNOV010013142">
    <property type="protein sequence ID" value="CAF1511579.1"/>
    <property type="molecule type" value="Genomic_DNA"/>
</dbReference>
<dbReference type="EMBL" id="CAJOBJ010198914">
    <property type="protein sequence ID" value="CAF4977375.1"/>
    <property type="molecule type" value="Genomic_DNA"/>
</dbReference>
<evidence type="ECO:0000256" key="1">
    <source>
        <dbReference type="SAM" id="Phobius"/>
    </source>
</evidence>
<feature type="transmembrane region" description="Helical" evidence="1">
    <location>
        <begin position="87"/>
        <end position="108"/>
    </location>
</feature>
<feature type="transmembrane region" description="Helical" evidence="1">
    <location>
        <begin position="46"/>
        <end position="67"/>
    </location>
</feature>
<organism evidence="2 5">
    <name type="scientific">Rotaria magnacalcarata</name>
    <dbReference type="NCBI Taxonomy" id="392030"/>
    <lineage>
        <taxon>Eukaryota</taxon>
        <taxon>Metazoa</taxon>
        <taxon>Spiralia</taxon>
        <taxon>Gnathifera</taxon>
        <taxon>Rotifera</taxon>
        <taxon>Eurotatoria</taxon>
        <taxon>Bdelloidea</taxon>
        <taxon>Philodinida</taxon>
        <taxon>Philodinidae</taxon>
        <taxon>Rotaria</taxon>
    </lineage>
</organism>
<feature type="transmembrane region" description="Helical" evidence="1">
    <location>
        <begin position="120"/>
        <end position="142"/>
    </location>
</feature>
<dbReference type="Proteomes" id="UP000663834">
    <property type="component" value="Unassembled WGS sequence"/>
</dbReference>
<feature type="transmembrane region" description="Helical" evidence="1">
    <location>
        <begin position="12"/>
        <end position="34"/>
    </location>
</feature>
<dbReference type="AlphaFoldDB" id="A0A815U653"/>